<evidence type="ECO:0000256" key="2">
    <source>
        <dbReference type="SAM" id="Phobius"/>
    </source>
</evidence>
<dbReference type="EMBL" id="FXXP01000003">
    <property type="protein sequence ID" value="SMX30037.1"/>
    <property type="molecule type" value="Genomic_DNA"/>
</dbReference>
<name>A0A238JIR8_9RHOB</name>
<keyword evidence="5" id="KW-1185">Reference proteome</keyword>
<dbReference type="InterPro" id="IPR046502">
    <property type="entry name" value="DUF6680"/>
</dbReference>
<dbReference type="OrthoDB" id="1493705at2"/>
<protein>
    <recommendedName>
        <fullName evidence="3">DUF6680 domain-containing protein</fullName>
    </recommendedName>
</protein>
<proteinExistence type="predicted"/>
<keyword evidence="2" id="KW-1133">Transmembrane helix</keyword>
<evidence type="ECO:0000256" key="1">
    <source>
        <dbReference type="SAM" id="MobiDB-lite"/>
    </source>
</evidence>
<dbReference type="Pfam" id="PF20385">
    <property type="entry name" value="DUF6680"/>
    <property type="match status" value="1"/>
</dbReference>
<gene>
    <name evidence="4" type="ORF">TRP8649_04177</name>
</gene>
<feature type="compositionally biased region" description="Basic and acidic residues" evidence="1">
    <location>
        <begin position="193"/>
        <end position="214"/>
    </location>
</feature>
<keyword evidence="2" id="KW-0472">Membrane</keyword>
<dbReference type="Proteomes" id="UP000225972">
    <property type="component" value="Unassembled WGS sequence"/>
</dbReference>
<feature type="domain" description="DUF6680" evidence="3">
    <location>
        <begin position="9"/>
        <end position="175"/>
    </location>
</feature>
<organism evidence="4 5">
    <name type="scientific">Pelagimonas phthalicica</name>
    <dbReference type="NCBI Taxonomy" id="1037362"/>
    <lineage>
        <taxon>Bacteria</taxon>
        <taxon>Pseudomonadati</taxon>
        <taxon>Pseudomonadota</taxon>
        <taxon>Alphaproteobacteria</taxon>
        <taxon>Rhodobacterales</taxon>
        <taxon>Roseobacteraceae</taxon>
        <taxon>Pelagimonas</taxon>
    </lineage>
</organism>
<dbReference type="AlphaFoldDB" id="A0A238JIR8"/>
<evidence type="ECO:0000313" key="4">
    <source>
        <dbReference type="EMBL" id="SMX30037.1"/>
    </source>
</evidence>
<feature type="transmembrane region" description="Helical" evidence="2">
    <location>
        <begin position="12"/>
        <end position="32"/>
    </location>
</feature>
<feature type="region of interest" description="Disordered" evidence="1">
    <location>
        <begin position="186"/>
        <end position="214"/>
    </location>
</feature>
<keyword evidence="2" id="KW-0812">Transmembrane</keyword>
<accession>A0A238JIR8</accession>
<evidence type="ECO:0000313" key="5">
    <source>
        <dbReference type="Proteomes" id="UP000225972"/>
    </source>
</evidence>
<evidence type="ECO:0000259" key="3">
    <source>
        <dbReference type="Pfam" id="PF20385"/>
    </source>
</evidence>
<dbReference type="RefSeq" id="WP_099248770.1">
    <property type="nucleotide sequence ID" value="NZ_FXXP01000003.1"/>
</dbReference>
<sequence length="214" mass="24362">MILDYTIRLTDVAIVIAALLGPVLAVQAQKFLERRRDIKERRLAIFRILMATRAAMLSPQHVEALNAVPVEFYGSCDKLKKINEAWKLYLDHHDERYPANEAWAQKRHDLFLDLLHLISQFLGYTFSRAQLGRDIYSPKAHGDLETEQTIIRKGLVDLFKGDFALPLAVKEFPNAAPGNVELKAALQQGRTETMQRSRPLDPSRNKTEGNKELG</sequence>
<reference evidence="5" key="1">
    <citation type="submission" date="2017-05" db="EMBL/GenBank/DDBJ databases">
        <authorList>
            <person name="Rodrigo-Torres L."/>
            <person name="Arahal R. D."/>
            <person name="Lucena T."/>
        </authorList>
    </citation>
    <scope>NUCLEOTIDE SEQUENCE [LARGE SCALE GENOMIC DNA]</scope>
    <source>
        <strain evidence="5">CECT 8649</strain>
    </source>
</reference>